<dbReference type="STRING" id="1032480.MLP_45840"/>
<reference evidence="1 2" key="1">
    <citation type="submission" date="2011-05" db="EMBL/GenBank/DDBJ databases">
        <title>Whole genome sequence of Microlunatus phosphovorus NM-1.</title>
        <authorList>
            <person name="Hosoyama A."/>
            <person name="Sasaki K."/>
            <person name="Harada T."/>
            <person name="Igarashi R."/>
            <person name="Kawakoshi A."/>
            <person name="Sasagawa M."/>
            <person name="Fukada J."/>
            <person name="Nakamura S."/>
            <person name="Katano Y."/>
            <person name="Hanada S."/>
            <person name="Kamagata Y."/>
            <person name="Nakamura N."/>
            <person name="Yamazaki S."/>
            <person name="Fujita N."/>
        </authorList>
    </citation>
    <scope>NUCLEOTIDE SEQUENCE [LARGE SCALE GENOMIC DNA]</scope>
    <source>
        <strain evidence="2">ATCC 700054 / DSM 10555 / JCM 9379 / NBRC 101784 / NCIMB 13414 / VKM Ac-1990 / NM-1</strain>
    </source>
</reference>
<evidence type="ECO:0000313" key="2">
    <source>
        <dbReference type="Proteomes" id="UP000007947"/>
    </source>
</evidence>
<evidence type="ECO:0008006" key="3">
    <source>
        <dbReference type="Google" id="ProtNLM"/>
    </source>
</evidence>
<evidence type="ECO:0000313" key="1">
    <source>
        <dbReference type="EMBL" id="BAK37598.1"/>
    </source>
</evidence>
<dbReference type="Proteomes" id="UP000007947">
    <property type="component" value="Chromosome"/>
</dbReference>
<dbReference type="eggNOG" id="COG3547">
    <property type="taxonomic scope" value="Bacteria"/>
</dbReference>
<gene>
    <name evidence="1" type="ordered locus">MLP_45840</name>
</gene>
<organism evidence="1 2">
    <name type="scientific">Microlunatus phosphovorus (strain ATCC 700054 / DSM 10555 / JCM 9379 / NBRC 101784 / NCIMB 13414 / VKM Ac-1990 / NM-1)</name>
    <dbReference type="NCBI Taxonomy" id="1032480"/>
    <lineage>
        <taxon>Bacteria</taxon>
        <taxon>Bacillati</taxon>
        <taxon>Actinomycetota</taxon>
        <taxon>Actinomycetes</taxon>
        <taxon>Propionibacteriales</taxon>
        <taxon>Propionibacteriaceae</taxon>
        <taxon>Microlunatus</taxon>
    </lineage>
</organism>
<dbReference type="RefSeq" id="WP_013865430.1">
    <property type="nucleotide sequence ID" value="NC_015635.1"/>
</dbReference>
<dbReference type="HOGENOM" id="CLU_2717874_0_0_11"/>
<protein>
    <recommendedName>
        <fullName evidence="3">Transposase</fullName>
    </recommendedName>
</protein>
<dbReference type="KEGG" id="mph:MLP_45840"/>
<sequence length="72" mass="8080">MASATSPGPPTSITGSTNSAEQQYQALDYRYHPALRVSSIAWLTRGNRRLRYRGVEKNNAWLHHRLVGRAVS</sequence>
<keyword evidence="2" id="KW-1185">Reference proteome</keyword>
<accession>F5XE50</accession>
<proteinExistence type="predicted"/>
<dbReference type="EMBL" id="AP012204">
    <property type="protein sequence ID" value="BAK37598.1"/>
    <property type="molecule type" value="Genomic_DNA"/>
</dbReference>
<name>F5XE50_MICPN</name>
<dbReference type="OrthoDB" id="3313640at2"/>
<dbReference type="AlphaFoldDB" id="F5XE50"/>